<name>A0ABN7T235_OIKDI</name>
<keyword evidence="2" id="KW-0472">Membrane</keyword>
<evidence type="ECO:0000256" key="1">
    <source>
        <dbReference type="SAM" id="MobiDB-lite"/>
    </source>
</evidence>
<keyword evidence="4" id="KW-1185">Reference proteome</keyword>
<feature type="compositionally biased region" description="Polar residues" evidence="1">
    <location>
        <begin position="262"/>
        <end position="271"/>
    </location>
</feature>
<protein>
    <submittedName>
        <fullName evidence="3">Oidioi.mRNA.OKI2018_I69.chr1.g3901.t1.cds</fullName>
    </submittedName>
</protein>
<evidence type="ECO:0000256" key="2">
    <source>
        <dbReference type="SAM" id="Phobius"/>
    </source>
</evidence>
<sequence length="360" mass="38631">MAEANDDDASNSWLNDLLQTLNKVDNAYLILLVGLVLVIMLVVVVAICIKIFCCASTRKFPSTSGTKCVRHQQSMTSPLDSPIRGIMTQPAPEATMLSTQVAQQSEVPAYASPLPLTNQISSSSNAQQNPTVNTFDTQNEQITSTNRRQRAPSLQSLPDAQYSYREYQPCERLLKRQAQTLPTPTNRRSSRPGTGGNLAGDCPTVGGSNSRAGSRDHIVGRLSECPDSIPLLVKSRALVHHPADENIDGIDPARSGVPNGTGAPQGTTSKKTVPPLPLPATSTTNANKNLTPDDLKPEVAFNSPTAPILTAAIPPTRREATISKAEMPCKAGAGSASRQQNQWWFVSLDHVTPSPLNHDN</sequence>
<feature type="transmembrane region" description="Helical" evidence="2">
    <location>
        <begin position="27"/>
        <end position="52"/>
    </location>
</feature>
<accession>A0ABN7T235</accession>
<dbReference type="Proteomes" id="UP001158576">
    <property type="component" value="Chromosome 1"/>
</dbReference>
<keyword evidence="2" id="KW-1133">Transmembrane helix</keyword>
<proteinExistence type="predicted"/>
<feature type="region of interest" description="Disordered" evidence="1">
    <location>
        <begin position="140"/>
        <end position="162"/>
    </location>
</feature>
<feature type="compositionally biased region" description="Polar residues" evidence="1">
    <location>
        <begin position="177"/>
        <end position="187"/>
    </location>
</feature>
<keyword evidence="2" id="KW-0812">Transmembrane</keyword>
<organism evidence="3 4">
    <name type="scientific">Oikopleura dioica</name>
    <name type="common">Tunicate</name>
    <dbReference type="NCBI Taxonomy" id="34765"/>
    <lineage>
        <taxon>Eukaryota</taxon>
        <taxon>Metazoa</taxon>
        <taxon>Chordata</taxon>
        <taxon>Tunicata</taxon>
        <taxon>Appendicularia</taxon>
        <taxon>Copelata</taxon>
        <taxon>Oikopleuridae</taxon>
        <taxon>Oikopleura</taxon>
    </lineage>
</organism>
<evidence type="ECO:0000313" key="3">
    <source>
        <dbReference type="EMBL" id="CAG5108669.1"/>
    </source>
</evidence>
<reference evidence="3 4" key="1">
    <citation type="submission" date="2021-04" db="EMBL/GenBank/DDBJ databases">
        <authorList>
            <person name="Bliznina A."/>
        </authorList>
    </citation>
    <scope>NUCLEOTIDE SEQUENCE [LARGE SCALE GENOMIC DNA]</scope>
</reference>
<dbReference type="EMBL" id="OU015566">
    <property type="protein sequence ID" value="CAG5108669.1"/>
    <property type="molecule type" value="Genomic_DNA"/>
</dbReference>
<feature type="region of interest" description="Disordered" evidence="1">
    <location>
        <begin position="176"/>
        <end position="215"/>
    </location>
</feature>
<feature type="region of interest" description="Disordered" evidence="1">
    <location>
        <begin position="244"/>
        <end position="294"/>
    </location>
</feature>
<evidence type="ECO:0000313" key="4">
    <source>
        <dbReference type="Proteomes" id="UP001158576"/>
    </source>
</evidence>
<feature type="compositionally biased region" description="Polar residues" evidence="1">
    <location>
        <begin position="140"/>
        <end position="158"/>
    </location>
</feature>
<gene>
    <name evidence="3" type="ORF">OKIOD_LOCUS12666</name>
</gene>
<feature type="compositionally biased region" description="Polar residues" evidence="1">
    <location>
        <begin position="280"/>
        <end position="290"/>
    </location>
</feature>